<evidence type="ECO:0000256" key="1">
    <source>
        <dbReference type="SAM" id="Coils"/>
    </source>
</evidence>
<proteinExistence type="predicted"/>
<feature type="region of interest" description="Disordered" evidence="2">
    <location>
        <begin position="295"/>
        <end position="315"/>
    </location>
</feature>
<feature type="coiled-coil region" evidence="1">
    <location>
        <begin position="870"/>
        <end position="928"/>
    </location>
</feature>
<evidence type="ECO:0000256" key="2">
    <source>
        <dbReference type="SAM" id="MobiDB-lite"/>
    </source>
</evidence>
<feature type="compositionally biased region" description="Low complexity" evidence="2">
    <location>
        <begin position="1027"/>
        <end position="1038"/>
    </location>
</feature>
<feature type="region of interest" description="Disordered" evidence="2">
    <location>
        <begin position="1536"/>
        <end position="1640"/>
    </location>
</feature>
<sequence>MASIPAATAALRGALFEASGRASPGLAPMAPGSPSRPLSAHTAALLMQNPGLNLLPGHTQVPLPPGMGGGLRSSNPAVPATLLGALASGAVGGQTAPAPGQGSGSAEAAAGAGLAGTAAAAVALRTAAESLVSQLESAVVAREAQNRALLTVAKDSVAPAGSAGGGGGAAGAIRPASARALDRALTVSRTAGGGSGLGPAATDDKLSWVRNVVRQTEGGQAYAAAAEERERERGGGSGGVGVAGGGVEASSGSATGMDGSLRRGLPLPALRPTKREDALHLQSWLADTLQQVMATATRQQQQQQPQAEGPAAADPGLQAAAAAELADAALYVVGVGMEELRRQVAAECRERGELLGSLAEQQAGLVALRGALAAEARAAEVAAAWSGVLADRDRLVHDAAASGEGVEAGAAGGAAAVMSSAGGLAAQLMAAQQAAAAATRRFALADAALAGEVARRAAAEQQLEAARELLRRQEAEWLHHRTTNQRFEAERAGLRDAVEAAKRQAAEAAATASVARDQTKDGREEVARLEAALSAMRQQYEGNEILVVAQRQQVRELEAALSDLRDQHRQQAVALGKVGKVTEQYETAAADLRADLEEQQARVAALEEALSGRTKRLTEVEESLAATERALHEVCATLKSSEAAAAKATAESETTLRKLRLELADAVEARRHETTRREELEREATTISELVKLVARTLTMQGLEGVPNINDKSWNSAGPLGAAQRTLGLTTQQLAMLFGHSEDMGRELRAATAKLGEEKEANAKLQRELNTSKTAEAKMIRDKEILDMRVSTLETDLRAVQSDALKQRAAAVDSEARIKVQHETIMALQAQVKELPPLKKRVDALHIDLELSKKSDEEAREALGVTRSTLDKSEDTVRYYKSEVERLLAQIASLQDDIKGLRTAAARLDEEQARVRALEAEVTGLNHQLDVTAESHSETLRQLELAKFFLQGLESNAGKGDTPGSPTRTAHGGLTSPTRTLPGAVAAAAAGPPSPSRSSGTSPSRFANRPTGLEPTLTGDGILPATSSPGGVAAEASGVSGGGSAAPSRPYSAFSRVGGPPPPGALLYTAGNAIMAGGGGTGGSRPGTAGSRGSRPASALPRGGRPPGSRPLSAVSGGGPDLDPEDSMFHTDMPQEVFEIMEARGLLDKLNTSNAKWANVKIGIMAWFSAKLRKRLLEVTEQLAAKDLEIAQLHVSYLTEMRAREEFISMELLPTLIPAMESAMTDSQREVVEVRAQLPGARRDLNAIAANCAVLAFSLKGYREREAHAANHSTQTDAEAADDWSRFATSLPPLHPQLSLSLPSLTDTIVRIYTRAEATVEDVPTWGPARQDTVQDAVMGHYSSARAPGTFIADLITDPESPIARLLGSAQLHARNTKVACFLYFLGLSPEGVHWPSPAWHFFLHTLHCLRILTGGTWRVLAKRWGSAEGVQIPMPAVLDLVGNLFNVQAPADLDGAVSVRLAAIVTPGAAGPAVDLDALLLLLVREYNSGNCPRAPLLFPRRLTDGQLFNIFNSAGHNAHVDTLRASAADKFIGAPAGSSSTQSRRGGAGGPGGGRPGTSASVGSSGYGPGSSRSRPGTSASVGLMSPGTPQAALPRDGPPGHGQQHHLTSSFSPHSTYNLSSSPGAAGGGGGFEPGVTHGELVERSVGDLDYPPGAGGSRSFVAQEKSRVMFHANVPDLAEGGGVGAEASVPAGAGLEAGGPGGSMTLSFEIGHRSHRVASQASMAAPGPGGGGGGGGGSGGPSPSPSSSRLTALPSPARPKRY</sequence>
<comment type="caution">
    <text evidence="3">The sequence shown here is derived from an EMBL/GenBank/DDBJ whole genome shotgun (WGS) entry which is preliminary data.</text>
</comment>
<feature type="region of interest" description="Disordered" evidence="2">
    <location>
        <begin position="1698"/>
        <end position="1766"/>
    </location>
</feature>
<feature type="compositionally biased region" description="Gly residues" evidence="2">
    <location>
        <begin position="1731"/>
        <end position="1744"/>
    </location>
</feature>
<evidence type="ECO:0000313" key="4">
    <source>
        <dbReference type="Proteomes" id="UP000650467"/>
    </source>
</evidence>
<feature type="compositionally biased region" description="Low complexity" evidence="2">
    <location>
        <begin position="1086"/>
        <end position="1103"/>
    </location>
</feature>
<organism evidence="3 4">
    <name type="scientific">Chlamydomonas incerta</name>
    <dbReference type="NCBI Taxonomy" id="51695"/>
    <lineage>
        <taxon>Eukaryota</taxon>
        <taxon>Viridiplantae</taxon>
        <taxon>Chlorophyta</taxon>
        <taxon>core chlorophytes</taxon>
        <taxon>Chlorophyceae</taxon>
        <taxon>CS clade</taxon>
        <taxon>Chlamydomonadales</taxon>
        <taxon>Chlamydomonadaceae</taxon>
        <taxon>Chlamydomonas</taxon>
    </lineage>
</organism>
<gene>
    <name evidence="3" type="ORF">HXX76_001670</name>
</gene>
<protein>
    <submittedName>
        <fullName evidence="3">Uncharacterized protein</fullName>
    </submittedName>
</protein>
<feature type="compositionally biased region" description="Low complexity" evidence="2">
    <location>
        <begin position="978"/>
        <end position="1005"/>
    </location>
</feature>
<dbReference type="Proteomes" id="UP000650467">
    <property type="component" value="Unassembled WGS sequence"/>
</dbReference>
<dbReference type="PANTHER" id="PTHR45615:SF66">
    <property type="entry name" value="CARD DOMAIN-CONTAINING PROTEIN"/>
    <property type="match status" value="1"/>
</dbReference>
<keyword evidence="1" id="KW-0175">Coiled coil</keyword>
<feature type="compositionally biased region" description="Polar residues" evidence="2">
    <location>
        <begin position="1608"/>
        <end position="1626"/>
    </location>
</feature>
<evidence type="ECO:0000313" key="3">
    <source>
        <dbReference type="EMBL" id="KAG2444934.1"/>
    </source>
</evidence>
<feature type="region of interest" description="Disordered" evidence="2">
    <location>
        <begin position="956"/>
        <end position="1057"/>
    </location>
</feature>
<feature type="compositionally biased region" description="Gly residues" evidence="2">
    <location>
        <begin position="1548"/>
        <end position="1558"/>
    </location>
</feature>
<accession>A0A835WCT0</accession>
<feature type="compositionally biased region" description="Low complexity" evidence="2">
    <location>
        <begin position="1559"/>
        <end position="1584"/>
    </location>
</feature>
<feature type="compositionally biased region" description="Gly residues" evidence="2">
    <location>
        <begin position="235"/>
        <end position="247"/>
    </location>
</feature>
<dbReference type="EMBL" id="JAEHOC010000002">
    <property type="protein sequence ID" value="KAG2444934.1"/>
    <property type="molecule type" value="Genomic_DNA"/>
</dbReference>
<dbReference type="OrthoDB" id="549446at2759"/>
<reference evidence="3" key="1">
    <citation type="journal article" date="2020" name="bioRxiv">
        <title>Comparative genomics of Chlamydomonas.</title>
        <authorList>
            <person name="Craig R.J."/>
            <person name="Hasan A.R."/>
            <person name="Ness R.W."/>
            <person name="Keightley P.D."/>
        </authorList>
    </citation>
    <scope>NUCLEOTIDE SEQUENCE</scope>
    <source>
        <strain evidence="3">SAG 7.73</strain>
    </source>
</reference>
<keyword evidence="4" id="KW-1185">Reference proteome</keyword>
<feature type="coiled-coil region" evidence="1">
    <location>
        <begin position="748"/>
        <end position="775"/>
    </location>
</feature>
<feature type="region of interest" description="Disordered" evidence="2">
    <location>
        <begin position="220"/>
        <end position="260"/>
    </location>
</feature>
<name>A0A835WCT0_CHLIN</name>
<feature type="region of interest" description="Disordered" evidence="2">
    <location>
        <begin position="1077"/>
        <end position="1129"/>
    </location>
</feature>
<dbReference type="PANTHER" id="PTHR45615">
    <property type="entry name" value="MYOSIN HEAVY CHAIN, NON-MUSCLE"/>
    <property type="match status" value="1"/>
</dbReference>
<feature type="coiled-coil region" evidence="1">
    <location>
        <begin position="449"/>
        <end position="616"/>
    </location>
</feature>